<dbReference type="OrthoDB" id="3478628at2"/>
<dbReference type="RefSeq" id="WP_146174125.1">
    <property type="nucleotide sequence ID" value="NZ_PYAX01000030.1"/>
</dbReference>
<dbReference type="InterPro" id="IPR003594">
    <property type="entry name" value="HATPase_dom"/>
</dbReference>
<dbReference type="SUPFAM" id="SSF55874">
    <property type="entry name" value="ATPase domain of HSP90 chaperone/DNA topoisomerase II/histidine kinase"/>
    <property type="match status" value="1"/>
</dbReference>
<dbReference type="Proteomes" id="UP000241118">
    <property type="component" value="Unassembled WGS sequence"/>
</dbReference>
<keyword evidence="3" id="KW-0418">Kinase</keyword>
<keyword evidence="4" id="KW-1185">Reference proteome</keyword>
<keyword evidence="1" id="KW-0723">Serine/threonine-protein kinase</keyword>
<dbReference type="InterPro" id="IPR036890">
    <property type="entry name" value="HATPase_C_sf"/>
</dbReference>
<protein>
    <submittedName>
        <fullName evidence="3">Histidine kinase-like protein</fullName>
    </submittedName>
</protein>
<dbReference type="EMBL" id="PYAX01000030">
    <property type="protein sequence ID" value="PSL43664.1"/>
    <property type="molecule type" value="Genomic_DNA"/>
</dbReference>
<name>A0A2P8HBR8_SACCR</name>
<evidence type="ECO:0000256" key="1">
    <source>
        <dbReference type="ARBA" id="ARBA00022527"/>
    </source>
</evidence>
<dbReference type="PANTHER" id="PTHR35526:SF3">
    <property type="entry name" value="ANTI-SIGMA-F FACTOR RSBW"/>
    <property type="match status" value="1"/>
</dbReference>
<dbReference type="AlphaFoldDB" id="A0A2P8HBR8"/>
<accession>A0A2P8HBR8</accession>
<dbReference type="PANTHER" id="PTHR35526">
    <property type="entry name" value="ANTI-SIGMA-F FACTOR RSBW-RELATED"/>
    <property type="match status" value="1"/>
</dbReference>
<organism evidence="3 4">
    <name type="scientific">Saccharothrix carnea</name>
    <dbReference type="NCBI Taxonomy" id="1280637"/>
    <lineage>
        <taxon>Bacteria</taxon>
        <taxon>Bacillati</taxon>
        <taxon>Actinomycetota</taxon>
        <taxon>Actinomycetes</taxon>
        <taxon>Pseudonocardiales</taxon>
        <taxon>Pseudonocardiaceae</taxon>
        <taxon>Saccharothrix</taxon>
    </lineage>
</organism>
<evidence type="ECO:0000313" key="3">
    <source>
        <dbReference type="EMBL" id="PSL43664.1"/>
    </source>
</evidence>
<dbReference type="InterPro" id="IPR050267">
    <property type="entry name" value="Anti-sigma-factor_SerPK"/>
</dbReference>
<reference evidence="3 4" key="1">
    <citation type="submission" date="2018-03" db="EMBL/GenBank/DDBJ databases">
        <title>Genomic Encyclopedia of Type Strains, Phase III (KMG-III): the genomes of soil and plant-associated and newly described type strains.</title>
        <authorList>
            <person name="Whitman W."/>
        </authorList>
    </citation>
    <scope>NUCLEOTIDE SEQUENCE [LARGE SCALE GENOMIC DNA]</scope>
    <source>
        <strain evidence="3 4">CGMCC 4.7097</strain>
    </source>
</reference>
<dbReference type="Pfam" id="PF13581">
    <property type="entry name" value="HATPase_c_2"/>
    <property type="match status" value="1"/>
</dbReference>
<evidence type="ECO:0000259" key="2">
    <source>
        <dbReference type="Pfam" id="PF13581"/>
    </source>
</evidence>
<dbReference type="CDD" id="cd16936">
    <property type="entry name" value="HATPase_RsbW-like"/>
    <property type="match status" value="1"/>
</dbReference>
<gene>
    <name evidence="3" type="ORF">B0I31_1303</name>
</gene>
<evidence type="ECO:0000313" key="4">
    <source>
        <dbReference type="Proteomes" id="UP000241118"/>
    </source>
</evidence>
<feature type="domain" description="Histidine kinase/HSP90-like ATPase" evidence="2">
    <location>
        <begin position="18"/>
        <end position="124"/>
    </location>
</feature>
<sequence>MPDPEPLRFDTARPDAPTMADVRRWAARVLPGLDEDHLSDVLLVTTELVSNVVDHAPGPAHVRVFHRPDPCRVHVEVDDTSDLPPVLGRSSIADTRGRGVAMVAVYSEDWGVRRRAEGGKTVWAVLACDSSTCGPTGR</sequence>
<dbReference type="Gene3D" id="3.30.565.10">
    <property type="entry name" value="Histidine kinase-like ATPase, C-terminal domain"/>
    <property type="match status" value="1"/>
</dbReference>
<comment type="caution">
    <text evidence="3">The sequence shown here is derived from an EMBL/GenBank/DDBJ whole genome shotgun (WGS) entry which is preliminary data.</text>
</comment>
<proteinExistence type="predicted"/>
<dbReference type="GO" id="GO:0004674">
    <property type="term" value="F:protein serine/threonine kinase activity"/>
    <property type="evidence" value="ECO:0007669"/>
    <property type="project" value="UniProtKB-KW"/>
</dbReference>
<keyword evidence="3" id="KW-0808">Transferase</keyword>